<evidence type="ECO:0000313" key="3">
    <source>
        <dbReference type="Proteomes" id="UP001283361"/>
    </source>
</evidence>
<feature type="region of interest" description="Disordered" evidence="1">
    <location>
        <begin position="1"/>
        <end position="25"/>
    </location>
</feature>
<reference evidence="2" key="1">
    <citation type="journal article" date="2023" name="G3 (Bethesda)">
        <title>A reference genome for the long-term kleptoplast-retaining sea slug Elysia crispata morphotype clarki.</title>
        <authorList>
            <person name="Eastman K.E."/>
            <person name="Pendleton A.L."/>
            <person name="Shaikh M.A."/>
            <person name="Suttiyut T."/>
            <person name="Ogas R."/>
            <person name="Tomko P."/>
            <person name="Gavelis G."/>
            <person name="Widhalm J.R."/>
            <person name="Wisecaver J.H."/>
        </authorList>
    </citation>
    <scope>NUCLEOTIDE SEQUENCE</scope>
    <source>
        <strain evidence="2">ECLA1</strain>
    </source>
</reference>
<evidence type="ECO:0000313" key="2">
    <source>
        <dbReference type="EMBL" id="KAK3793365.1"/>
    </source>
</evidence>
<evidence type="ECO:0000256" key="1">
    <source>
        <dbReference type="SAM" id="MobiDB-lite"/>
    </source>
</evidence>
<comment type="caution">
    <text evidence="2">The sequence shown here is derived from an EMBL/GenBank/DDBJ whole genome shotgun (WGS) entry which is preliminary data.</text>
</comment>
<organism evidence="2 3">
    <name type="scientific">Elysia crispata</name>
    <name type="common">lettuce slug</name>
    <dbReference type="NCBI Taxonomy" id="231223"/>
    <lineage>
        <taxon>Eukaryota</taxon>
        <taxon>Metazoa</taxon>
        <taxon>Spiralia</taxon>
        <taxon>Lophotrochozoa</taxon>
        <taxon>Mollusca</taxon>
        <taxon>Gastropoda</taxon>
        <taxon>Heterobranchia</taxon>
        <taxon>Euthyneura</taxon>
        <taxon>Panpulmonata</taxon>
        <taxon>Sacoglossa</taxon>
        <taxon>Placobranchoidea</taxon>
        <taxon>Plakobranchidae</taxon>
        <taxon>Elysia</taxon>
    </lineage>
</organism>
<feature type="compositionally biased region" description="Polar residues" evidence="1">
    <location>
        <begin position="1"/>
        <end position="22"/>
    </location>
</feature>
<keyword evidence="3" id="KW-1185">Reference proteome</keyword>
<name>A0AAE1E4M5_9GAST</name>
<gene>
    <name evidence="2" type="ORF">RRG08_020742</name>
</gene>
<dbReference type="Proteomes" id="UP001283361">
    <property type="component" value="Unassembled WGS sequence"/>
</dbReference>
<proteinExistence type="predicted"/>
<dbReference type="AlphaFoldDB" id="A0AAE1E4M5"/>
<dbReference type="EMBL" id="JAWDGP010001255">
    <property type="protein sequence ID" value="KAK3793365.1"/>
    <property type="molecule type" value="Genomic_DNA"/>
</dbReference>
<protein>
    <submittedName>
        <fullName evidence="2">Uncharacterized protein</fullName>
    </submittedName>
</protein>
<accession>A0AAE1E4M5</accession>
<sequence>MQSKRSMNNSKLNTPGGNTRATTWGLPAWTVSSRGYSKSWTGPAGGRGGKQLLYGLEDSERSACPTTESTPLNNNPALITFLSQEDLVRESVEF</sequence>